<gene>
    <name evidence="1" type="ORF">TrLO_g3402</name>
</gene>
<dbReference type="EMBL" id="BRXW01000108">
    <property type="protein sequence ID" value="GMI07041.1"/>
    <property type="molecule type" value="Genomic_DNA"/>
</dbReference>
<protein>
    <submittedName>
        <fullName evidence="1">Uncharacterized protein</fullName>
    </submittedName>
</protein>
<evidence type="ECO:0000313" key="1">
    <source>
        <dbReference type="EMBL" id="GMI07041.1"/>
    </source>
</evidence>
<dbReference type="Proteomes" id="UP001165122">
    <property type="component" value="Unassembled WGS sequence"/>
</dbReference>
<comment type="caution">
    <text evidence="1">The sequence shown here is derived from an EMBL/GenBank/DDBJ whole genome shotgun (WGS) entry which is preliminary data.</text>
</comment>
<dbReference type="AlphaFoldDB" id="A0A9W7CJ09"/>
<reference evidence="2" key="1">
    <citation type="journal article" date="2023" name="Commun. Biol.">
        <title>Genome analysis of Parmales, the sister group of diatoms, reveals the evolutionary specialization of diatoms from phago-mixotrophs to photoautotrophs.</title>
        <authorList>
            <person name="Ban H."/>
            <person name="Sato S."/>
            <person name="Yoshikawa S."/>
            <person name="Yamada K."/>
            <person name="Nakamura Y."/>
            <person name="Ichinomiya M."/>
            <person name="Sato N."/>
            <person name="Blanc-Mathieu R."/>
            <person name="Endo H."/>
            <person name="Kuwata A."/>
            <person name="Ogata H."/>
        </authorList>
    </citation>
    <scope>NUCLEOTIDE SEQUENCE [LARGE SCALE GENOMIC DNA]</scope>
    <source>
        <strain evidence="2">NIES 3700</strain>
    </source>
</reference>
<keyword evidence="2" id="KW-1185">Reference proteome</keyword>
<accession>A0A9W7CJ09</accession>
<name>A0A9W7CJ09_9STRA</name>
<organism evidence="1 2">
    <name type="scientific">Triparma laevis f. longispina</name>
    <dbReference type="NCBI Taxonomy" id="1714387"/>
    <lineage>
        <taxon>Eukaryota</taxon>
        <taxon>Sar</taxon>
        <taxon>Stramenopiles</taxon>
        <taxon>Ochrophyta</taxon>
        <taxon>Bolidophyceae</taxon>
        <taxon>Parmales</taxon>
        <taxon>Triparmaceae</taxon>
        <taxon>Triparma</taxon>
    </lineage>
</organism>
<proteinExistence type="predicted"/>
<sequence>MTMKAQECLRFLRLASKARIHCPDQFSCIYGSIEIGLSLVDKFPTPTWGSTFGIEPAEFAAELEEWTNDLDRILKRHLRHSQIGDAYARAQRKHEITMVRDLLDVTFPTLQDTGSVQMRIVAEDEHGRPGGILLHLMGQTPTQEGEESADDYGID</sequence>
<evidence type="ECO:0000313" key="2">
    <source>
        <dbReference type="Proteomes" id="UP001165122"/>
    </source>
</evidence>